<protein>
    <submittedName>
        <fullName evidence="1">Uncharacterized protein</fullName>
    </submittedName>
</protein>
<accession>B8F6C7</accession>
<dbReference type="AlphaFoldDB" id="B8F6C7"/>
<evidence type="ECO:0000313" key="2">
    <source>
        <dbReference type="Proteomes" id="UP000006743"/>
    </source>
</evidence>
<sequence>MRRLPEILLICDENLINLPNLLANLPLIVAVQFSFFTSDNKKWIYFPLFRN</sequence>
<organism evidence="1 2">
    <name type="scientific">Glaesserella parasuis serovar 5 (strain SH0165)</name>
    <name type="common">Haemophilus parasuis</name>
    <dbReference type="NCBI Taxonomy" id="557723"/>
    <lineage>
        <taxon>Bacteria</taxon>
        <taxon>Pseudomonadati</taxon>
        <taxon>Pseudomonadota</taxon>
        <taxon>Gammaproteobacteria</taxon>
        <taxon>Pasteurellales</taxon>
        <taxon>Pasteurellaceae</taxon>
        <taxon>Glaesserella</taxon>
    </lineage>
</organism>
<gene>
    <name evidence="1" type="ordered locus">HAPS_1287</name>
</gene>
<dbReference type="STRING" id="557723.HAPS_1287"/>
<dbReference type="Proteomes" id="UP000006743">
    <property type="component" value="Chromosome"/>
</dbReference>
<dbReference type="EMBL" id="CP001321">
    <property type="protein sequence ID" value="ACL32879.1"/>
    <property type="molecule type" value="Genomic_DNA"/>
</dbReference>
<keyword evidence="2" id="KW-1185">Reference proteome</keyword>
<dbReference type="KEGG" id="hap:HAPS_1287"/>
<reference evidence="1 2" key="1">
    <citation type="journal article" date="2009" name="J. Bacteriol.">
        <title>Complete genome sequence of Haemophilus parasuis SH0165.</title>
        <authorList>
            <person name="Yue M."/>
            <person name="Yang F."/>
            <person name="Yang J."/>
            <person name="Bei W."/>
            <person name="Cai X."/>
            <person name="Chen L."/>
            <person name="Dong J."/>
            <person name="Zhou R."/>
            <person name="Jin M."/>
            <person name="Jin Q."/>
            <person name="Chen H."/>
        </authorList>
    </citation>
    <scope>NUCLEOTIDE SEQUENCE [LARGE SCALE GENOMIC DNA]</scope>
    <source>
        <strain evidence="1 2">SH0165</strain>
    </source>
</reference>
<dbReference type="HOGENOM" id="CLU_3099419_0_0_6"/>
<proteinExistence type="predicted"/>
<name>B8F6C7_GLAP5</name>
<evidence type="ECO:0000313" key="1">
    <source>
        <dbReference type="EMBL" id="ACL32879.1"/>
    </source>
</evidence>